<evidence type="ECO:0000256" key="5">
    <source>
        <dbReference type="ARBA" id="ARBA00023002"/>
    </source>
</evidence>
<dbReference type="InterPro" id="IPR000172">
    <property type="entry name" value="GMC_OxRdtase_N"/>
</dbReference>
<accession>A0A973WZG6</accession>
<evidence type="ECO:0000256" key="4">
    <source>
        <dbReference type="ARBA" id="ARBA00022827"/>
    </source>
</evidence>
<evidence type="ECO:0000256" key="1">
    <source>
        <dbReference type="ARBA" id="ARBA00001974"/>
    </source>
</evidence>
<protein>
    <submittedName>
        <fullName evidence="8">GMC family oxidoreductase</fullName>
    </submittedName>
</protein>
<evidence type="ECO:0000259" key="7">
    <source>
        <dbReference type="Pfam" id="PF05199"/>
    </source>
</evidence>
<name>A0A973WZG6_9BRAD</name>
<dbReference type="GO" id="GO:0016614">
    <property type="term" value="F:oxidoreductase activity, acting on CH-OH group of donors"/>
    <property type="evidence" value="ECO:0007669"/>
    <property type="project" value="InterPro"/>
</dbReference>
<evidence type="ECO:0000313" key="8">
    <source>
        <dbReference type="EMBL" id="NVL12010.1"/>
    </source>
</evidence>
<dbReference type="InterPro" id="IPR007867">
    <property type="entry name" value="GMC_OxRtase_C"/>
</dbReference>
<sequence length="635" mass="68304">MADNCIECDVVIVGSGFAGSLIAKELSQKPIDTPNGKRRLNVVILEAGPGVQPNINGFMRNFYKASLKIPESPYPPSLSLAPAGVAAGRPSFSGATWKDPEKAYFDQKDSTLPFKSTYERLAGGTSHWMGLTPRLVPNDFRMNEQYKLPFPDWPISYETLMPWYEKAEAELGVSGDVADHSYAGVTYSPGYAFPMPKIPPSLFDQHVNETLANFTDDETAACDFLGTAAPVTSLTARSQPAARNSLPYRNRRACAGNTSCIPICPIQAKYDPTITLNEATNSGAKLMDHTVASEILVDANDRVSAINFITYKDEAGPRTGTGCIKAKVYIIAANGIETPRLLLMSTNGGRTPAGVANKKSGLVGKNLMDHPQFLSWGLLPVQVFPYRGPLVTSAIGDLCDGPFRTQRAAFRISLGNEAWTATVGGSGGDPHVTTLDFINGVNLSGVNNKGSNKLADNVALLGDQLRDTLGNLISRQFRIAFAVEQSPDENNRVTLSSATDALGLPRPKIKYDVSDYTKQGIAAAFRLKNVIFKKLGAEDFTHTAESDPGGFDQMVDGKTVRLTYGGAGHVMGTYRMGNDPNTSVVDSFQRSHDHANLYLVGSGTFPTVGTANPTITLSALALRTADSIGRNFKDI</sequence>
<dbReference type="InterPro" id="IPR051473">
    <property type="entry name" value="P2Ox-like"/>
</dbReference>
<dbReference type="RefSeq" id="WP_176535423.1">
    <property type="nucleotide sequence ID" value="NZ_CP088023.1"/>
</dbReference>
<dbReference type="EMBL" id="JABWSX010000003">
    <property type="protein sequence ID" value="NVL12010.1"/>
    <property type="molecule type" value="Genomic_DNA"/>
</dbReference>
<keyword evidence="3" id="KW-0285">Flavoprotein</keyword>
<evidence type="ECO:0000259" key="6">
    <source>
        <dbReference type="Pfam" id="PF00732"/>
    </source>
</evidence>
<dbReference type="Pfam" id="PF05199">
    <property type="entry name" value="GMC_oxred_C"/>
    <property type="match status" value="1"/>
</dbReference>
<dbReference type="InterPro" id="IPR036188">
    <property type="entry name" value="FAD/NAD-bd_sf"/>
</dbReference>
<reference evidence="8" key="1">
    <citation type="submission" date="2020-06" db="EMBL/GenBank/DDBJ databases">
        <title>Whole Genome Sequence of Bradyrhizobium sp. Strain 66S1MB.</title>
        <authorList>
            <person name="Bromfield E."/>
            <person name="Cloutier S."/>
        </authorList>
    </citation>
    <scope>NUCLEOTIDE SEQUENCE</scope>
    <source>
        <strain evidence="8">66S1MB</strain>
    </source>
</reference>
<dbReference type="PANTHER" id="PTHR42784:SF1">
    <property type="entry name" value="PYRANOSE 2-OXIDASE"/>
    <property type="match status" value="1"/>
</dbReference>
<gene>
    <name evidence="8" type="ORF">HU230_41535</name>
</gene>
<proteinExistence type="inferred from homology"/>
<dbReference type="GO" id="GO:0050660">
    <property type="term" value="F:flavin adenine dinucleotide binding"/>
    <property type="evidence" value="ECO:0007669"/>
    <property type="project" value="InterPro"/>
</dbReference>
<dbReference type="AlphaFoldDB" id="A0A973WZG6"/>
<comment type="similarity">
    <text evidence="2">Belongs to the GMC oxidoreductase family.</text>
</comment>
<dbReference type="Pfam" id="PF00732">
    <property type="entry name" value="GMC_oxred_N"/>
    <property type="match status" value="1"/>
</dbReference>
<keyword evidence="5" id="KW-0560">Oxidoreductase</keyword>
<feature type="domain" description="Glucose-methanol-choline oxidoreductase C-terminal" evidence="7">
    <location>
        <begin position="487"/>
        <end position="621"/>
    </location>
</feature>
<dbReference type="Gene3D" id="3.50.50.60">
    <property type="entry name" value="FAD/NAD(P)-binding domain"/>
    <property type="match status" value="2"/>
</dbReference>
<dbReference type="PANTHER" id="PTHR42784">
    <property type="entry name" value="PYRANOSE 2-OXIDASE"/>
    <property type="match status" value="1"/>
</dbReference>
<comment type="cofactor">
    <cofactor evidence="1">
        <name>FAD</name>
        <dbReference type="ChEBI" id="CHEBI:57692"/>
    </cofactor>
</comment>
<evidence type="ECO:0000256" key="3">
    <source>
        <dbReference type="ARBA" id="ARBA00022630"/>
    </source>
</evidence>
<evidence type="ECO:0000256" key="2">
    <source>
        <dbReference type="ARBA" id="ARBA00010790"/>
    </source>
</evidence>
<dbReference type="SUPFAM" id="SSF51905">
    <property type="entry name" value="FAD/NAD(P)-binding domain"/>
    <property type="match status" value="1"/>
</dbReference>
<feature type="domain" description="Glucose-methanol-choline oxidoreductase N-terminal" evidence="6">
    <location>
        <begin position="249"/>
        <end position="371"/>
    </location>
</feature>
<comment type="caution">
    <text evidence="8">The sequence shown here is derived from an EMBL/GenBank/DDBJ whole genome shotgun (WGS) entry which is preliminary data.</text>
</comment>
<keyword evidence="4" id="KW-0274">FAD</keyword>
<organism evidence="8">
    <name type="scientific">Bradyrhizobium quebecense</name>
    <dbReference type="NCBI Taxonomy" id="2748629"/>
    <lineage>
        <taxon>Bacteria</taxon>
        <taxon>Pseudomonadati</taxon>
        <taxon>Pseudomonadota</taxon>
        <taxon>Alphaproteobacteria</taxon>
        <taxon>Hyphomicrobiales</taxon>
        <taxon>Nitrobacteraceae</taxon>
        <taxon>Bradyrhizobium</taxon>
    </lineage>
</organism>